<dbReference type="Pfam" id="PF13365">
    <property type="entry name" value="Trypsin_2"/>
    <property type="match status" value="1"/>
</dbReference>
<keyword evidence="1" id="KW-1133">Transmembrane helix</keyword>
<protein>
    <recommendedName>
        <fullName evidence="4">Trypsin-like peptidase</fullName>
    </recommendedName>
</protein>
<dbReference type="SUPFAM" id="SSF50494">
    <property type="entry name" value="Trypsin-like serine proteases"/>
    <property type="match status" value="1"/>
</dbReference>
<evidence type="ECO:0000313" key="2">
    <source>
        <dbReference type="EMBL" id="GAA0938113.1"/>
    </source>
</evidence>
<sequence length="417" mass="43755">MMVEIERADPARVLRVGPEPVAQLRFPLLGAALWWALPAVAMLAGGWTASTILVVAGRTDDPAALITCGVAAAVAVFGGMCLFERLVGPPGAALGAGATVELIHSPFVDAGVVPGWSASAGWARTAVATGVLVWRTHARRPPVIRTAEPVVAPRGSLDDLVAPAPGPTAPGRVVVSGRFRVTGWPRTALQAVELPEHPPREVDAVGWVQTRASRGTAFVVGNDGAHADLVTNDHVIGTARSARVSIAGTTRDAVLLPRPDPERFAQLLGEHLPHLDAPQRKRLAEQTDLRLLRIDSAGLPVGHLEISTADTLDALALSVGYPHGGVPRFVWPAHPVPLPAIGLGRLVLRHGSAELWTPWRVQSGNSGGPVLVREDGRLRVAAVTHIQHDARRSRGNAPQIPAPVLRAYLAAVDGGGV</sequence>
<feature type="transmembrane region" description="Helical" evidence="1">
    <location>
        <begin position="32"/>
        <end position="57"/>
    </location>
</feature>
<reference evidence="3" key="1">
    <citation type="journal article" date="2019" name="Int. J. Syst. Evol. Microbiol.">
        <title>The Global Catalogue of Microorganisms (GCM) 10K type strain sequencing project: providing services to taxonomists for standard genome sequencing and annotation.</title>
        <authorList>
            <consortium name="The Broad Institute Genomics Platform"/>
            <consortium name="The Broad Institute Genome Sequencing Center for Infectious Disease"/>
            <person name="Wu L."/>
            <person name="Ma J."/>
        </authorList>
    </citation>
    <scope>NUCLEOTIDE SEQUENCE [LARGE SCALE GENOMIC DNA]</scope>
    <source>
        <strain evidence="3">JCM 11117</strain>
    </source>
</reference>
<dbReference type="InterPro" id="IPR009003">
    <property type="entry name" value="Peptidase_S1_PA"/>
</dbReference>
<organism evidence="2 3">
    <name type="scientific">Pseudonocardia zijingensis</name>
    <dbReference type="NCBI Taxonomy" id="153376"/>
    <lineage>
        <taxon>Bacteria</taxon>
        <taxon>Bacillati</taxon>
        <taxon>Actinomycetota</taxon>
        <taxon>Actinomycetes</taxon>
        <taxon>Pseudonocardiales</taxon>
        <taxon>Pseudonocardiaceae</taxon>
        <taxon>Pseudonocardia</taxon>
    </lineage>
</organism>
<feature type="transmembrane region" description="Helical" evidence="1">
    <location>
        <begin position="63"/>
        <end position="83"/>
    </location>
</feature>
<comment type="caution">
    <text evidence="2">The sequence shown here is derived from an EMBL/GenBank/DDBJ whole genome shotgun (WGS) entry which is preliminary data.</text>
</comment>
<keyword evidence="1" id="KW-0472">Membrane</keyword>
<keyword evidence="3" id="KW-1185">Reference proteome</keyword>
<dbReference type="Gene3D" id="2.40.10.120">
    <property type="match status" value="1"/>
</dbReference>
<proteinExistence type="predicted"/>
<evidence type="ECO:0000313" key="3">
    <source>
        <dbReference type="Proteomes" id="UP001499967"/>
    </source>
</evidence>
<gene>
    <name evidence="2" type="ORF">GCM10009559_31680</name>
</gene>
<dbReference type="Proteomes" id="UP001499967">
    <property type="component" value="Unassembled WGS sequence"/>
</dbReference>
<accession>A0ABP4ALB2</accession>
<name>A0ABP4ALB2_9PSEU</name>
<evidence type="ECO:0008006" key="4">
    <source>
        <dbReference type="Google" id="ProtNLM"/>
    </source>
</evidence>
<keyword evidence="1" id="KW-0812">Transmembrane</keyword>
<evidence type="ECO:0000256" key="1">
    <source>
        <dbReference type="SAM" id="Phobius"/>
    </source>
</evidence>
<dbReference type="EMBL" id="BAAAHP010000089">
    <property type="protein sequence ID" value="GAA0938113.1"/>
    <property type="molecule type" value="Genomic_DNA"/>
</dbReference>